<dbReference type="EMBL" id="JJQS01000129">
    <property type="protein sequence ID" value="KKH71877.1"/>
    <property type="molecule type" value="Genomic_DNA"/>
</dbReference>
<evidence type="ECO:0000313" key="26">
    <source>
        <dbReference type="Proteomes" id="UP000034692"/>
    </source>
</evidence>
<evidence type="ECO:0000313" key="12">
    <source>
        <dbReference type="EMBL" id="KKH88490.1"/>
    </source>
</evidence>
<dbReference type="Proteomes" id="UP000033885">
    <property type="component" value="Unassembled WGS sequence"/>
</dbReference>
<dbReference type="EMBL" id="JJQH01000111">
    <property type="protein sequence ID" value="KKH39380.1"/>
    <property type="molecule type" value="Genomic_DNA"/>
</dbReference>
<dbReference type="Proteomes" id="UP000034040">
    <property type="component" value="Unassembled WGS sequence"/>
</dbReference>
<evidence type="ECO:0000313" key="5">
    <source>
        <dbReference type="EMBL" id="KKH53113.1"/>
    </source>
</evidence>
<dbReference type="EMBL" id="JJQJ01000061">
    <property type="protein sequence ID" value="KKH51295.1"/>
    <property type="molecule type" value="Genomic_DNA"/>
</dbReference>
<evidence type="ECO:0000313" key="25">
    <source>
        <dbReference type="Proteomes" id="UP000034668"/>
    </source>
</evidence>
<evidence type="ECO:0000313" key="14">
    <source>
        <dbReference type="EMBL" id="KKI00029.1"/>
    </source>
</evidence>
<dbReference type="Proteomes" id="UP000034021">
    <property type="component" value="Unassembled WGS sequence"/>
</dbReference>
<evidence type="ECO:0000313" key="19">
    <source>
        <dbReference type="Proteomes" id="UP000033885"/>
    </source>
</evidence>
<dbReference type="EMBL" id="JJQW01000059">
    <property type="protein sequence ID" value="KKH88490.1"/>
    <property type="molecule type" value="Genomic_DNA"/>
</dbReference>
<evidence type="ECO:0000313" key="9">
    <source>
        <dbReference type="EMBL" id="KKH76329.1"/>
    </source>
</evidence>
<evidence type="ECO:0000313" key="18">
    <source>
        <dbReference type="Proteomes" id="UP000033864"/>
    </source>
</evidence>
<evidence type="ECO:0000313" key="16">
    <source>
        <dbReference type="EMBL" id="KKI06927.1"/>
    </source>
</evidence>
<dbReference type="RefSeq" id="WP_048041747.1">
    <property type="nucleotide sequence ID" value="NZ_JJQO01000047.1"/>
</dbReference>
<dbReference type="EMBL" id="JJQO01000047">
    <property type="protein sequence ID" value="KKH68866.1"/>
    <property type="molecule type" value="Genomic_DNA"/>
</dbReference>
<evidence type="ECO:0000313" key="4">
    <source>
        <dbReference type="EMBL" id="KKH51295.1"/>
    </source>
</evidence>
<evidence type="ECO:0000313" key="10">
    <source>
        <dbReference type="EMBL" id="KKH78907.1"/>
    </source>
</evidence>
<evidence type="ECO:0000313" key="22">
    <source>
        <dbReference type="Proteomes" id="UP000034142"/>
    </source>
</evidence>
<dbReference type="Proteomes" id="UP000034668">
    <property type="component" value="Unassembled WGS sequence"/>
</dbReference>
<evidence type="ECO:0000313" key="20">
    <source>
        <dbReference type="Proteomes" id="UP000034021"/>
    </source>
</evidence>
<dbReference type="AlphaFoldDB" id="A0A0F8PDB0"/>
<dbReference type="EMBL" id="JJRA01000002">
    <property type="protein sequence ID" value="KKI06927.1"/>
    <property type="molecule type" value="Genomic_DNA"/>
</dbReference>
<accession>A0A0F8PDB0</accession>
<evidence type="ECO:0000313" key="24">
    <source>
        <dbReference type="Proteomes" id="UP000034547"/>
    </source>
</evidence>
<evidence type="ECO:0000313" key="29">
    <source>
        <dbReference type="Proteomes" id="UP000034925"/>
    </source>
</evidence>
<evidence type="ECO:0000313" key="15">
    <source>
        <dbReference type="EMBL" id="KKI04826.1"/>
    </source>
</evidence>
<evidence type="ECO:0000313" key="30">
    <source>
        <dbReference type="Proteomes" id="UP000034937"/>
    </source>
</evidence>
<reference evidence="17 18" key="1">
    <citation type="journal article" date="2015" name="ISME J.">
        <title>Genomic and phenotypic differentiation among Methanosarcina mazei populations from Columbia River sediment.</title>
        <authorList>
            <person name="Youngblut N.D."/>
            <person name="Wirth J.S."/>
            <person name="Henriksen J.R."/>
            <person name="Smith M."/>
            <person name="Simon H."/>
            <person name="Metcalf W.W."/>
            <person name="Whitaker R.J."/>
        </authorList>
    </citation>
    <scope>NUCLEOTIDE SEQUENCE [LARGE SCALE GENOMIC DNA]</scope>
    <source>
        <strain evidence="3 20">1.H.A.1A.3</strain>
        <strain evidence="4 18">1.H.A.1A.6</strain>
        <strain evidence="5 23">1.H.A.2.3</strain>
        <strain evidence="7 26">1.H.A.2.7</strain>
        <strain evidence="6">1.H.A.2.8</strain>
        <strain evidence="9 29">1.H.M.1A.1</strain>
        <strain evidence="8 21">1.H.M.1A.2</strain>
        <strain evidence="10 27">1.H.M.1A.3</strain>
        <strain evidence="11 17">1.H.M.2.2</strain>
        <strain evidence="12 30">1.H.M.2.3</strain>
        <strain evidence="13 25">1.H.M.2.4</strain>
        <strain evidence="14 28">1.H.T.2.1</strain>
        <strain evidence="16 19">1.H.T.2.3</strain>
        <strain evidence="15 24">1.H.T.2.5</strain>
        <strain evidence="2 22">2.F.A.2.3</strain>
    </source>
</reference>
<dbReference type="Proteomes" id="UP000034937">
    <property type="component" value="Unassembled WGS sequence"/>
</dbReference>
<feature type="compositionally biased region" description="Basic and acidic residues" evidence="1">
    <location>
        <begin position="1"/>
        <end position="16"/>
    </location>
</feature>
<dbReference type="EMBL" id="JJQV01000133">
    <property type="protein sequence ID" value="KKH80649.1"/>
    <property type="molecule type" value="Genomic_DNA"/>
</dbReference>
<name>A0A0F8PDB0_METMZ</name>
<dbReference type="EMBL" id="JJQX01000190">
    <property type="protein sequence ID" value="KKH91078.1"/>
    <property type="molecule type" value="Genomic_DNA"/>
</dbReference>
<dbReference type="EMBL" id="JJQZ01000005">
    <property type="protein sequence ID" value="KKI00029.1"/>
    <property type="molecule type" value="Genomic_DNA"/>
</dbReference>
<evidence type="ECO:0000313" key="7">
    <source>
        <dbReference type="EMBL" id="KKH68866.1"/>
    </source>
</evidence>
<dbReference type="Proteomes" id="UP000034842">
    <property type="component" value="Unassembled WGS sequence"/>
</dbReference>
<dbReference type="Proteomes" id="UP000033864">
    <property type="component" value="Unassembled WGS sequence"/>
</dbReference>
<evidence type="ECO:0000256" key="1">
    <source>
        <dbReference type="SAM" id="MobiDB-lite"/>
    </source>
</evidence>
<dbReference type="Proteomes" id="UP000034692">
    <property type="component" value="Unassembled WGS sequence"/>
</dbReference>
<evidence type="ECO:0000313" key="17">
    <source>
        <dbReference type="Proteomes" id="UP000033814"/>
    </source>
</evidence>
<evidence type="ECO:0000313" key="11">
    <source>
        <dbReference type="EMBL" id="KKH80649.1"/>
    </source>
</evidence>
<dbReference type="EMBL" id="JJQR01000061">
    <property type="protein sequence ID" value="KKH76329.1"/>
    <property type="molecule type" value="Genomic_DNA"/>
</dbReference>
<evidence type="ECO:0000313" key="21">
    <source>
        <dbReference type="Proteomes" id="UP000034040"/>
    </source>
</evidence>
<sequence length="125" mass="13641">MTERPSNRPGKAEPWPKQHRKLTMQLSPSDRIFFRSVNARGYPAGVGAGNVGKACMVIMGHKEIEDLEKVQTFRDIEEFAGSSVVLDPDDVIFSSMIDSAGAPFSVGTPNKGKDVTIIVYGEEEA</sequence>
<dbReference type="Proteomes" id="UP000033814">
    <property type="component" value="Unassembled WGS sequence"/>
</dbReference>
<dbReference type="Proteomes" id="UP000034232">
    <property type="component" value="Unassembled WGS sequence"/>
</dbReference>
<dbReference type="Proteomes" id="UP000034925">
    <property type="component" value="Unassembled WGS sequence"/>
</dbReference>
<gene>
    <name evidence="2" type="ORF">DU31_07990</name>
    <name evidence="3" type="ORF">DU50_06745</name>
    <name evidence="6" type="ORF">DU73_09830</name>
    <name evidence="7" type="ORF">DU75_08610</name>
    <name evidence="5" type="ORF">DU76_10665</name>
    <name evidence="8" type="ORF">DU77_11095</name>
    <name evidence="10" type="ORF">DU78_03860</name>
    <name evidence="13" type="ORF">DU79_11865</name>
    <name evidence="16" type="ORF">DU81_07050</name>
    <name evidence="11" type="ORF">DU82_14905</name>
    <name evidence="15" type="ORF">DU83_14890</name>
    <name evidence="14" type="ORF">DU84_16265</name>
    <name evidence="4" type="ORF">DU85_08940</name>
    <name evidence="9" type="ORF">DU86_08540</name>
    <name evidence="12" type="ORF">DU88_15830</name>
</gene>
<dbReference type="Proteomes" id="UP000034142">
    <property type="component" value="Unassembled WGS sequence"/>
</dbReference>
<protein>
    <submittedName>
        <fullName evidence="4">Uncharacterized protein</fullName>
    </submittedName>
</protein>
<dbReference type="EMBL" id="JJQT01000114">
    <property type="protein sequence ID" value="KKH78907.1"/>
    <property type="molecule type" value="Genomic_DNA"/>
</dbReference>
<evidence type="ECO:0000313" key="13">
    <source>
        <dbReference type="EMBL" id="KKH91078.1"/>
    </source>
</evidence>
<dbReference type="PATRIC" id="fig|2209.51.peg.1475"/>
<proteinExistence type="predicted"/>
<evidence type="ECO:0000313" key="2">
    <source>
        <dbReference type="EMBL" id="KKF98487.1"/>
    </source>
</evidence>
<evidence type="ECO:0000313" key="23">
    <source>
        <dbReference type="Proteomes" id="UP000034232"/>
    </source>
</evidence>
<dbReference type="Proteomes" id="UP000034872">
    <property type="component" value="Unassembled WGS sequence"/>
</dbReference>
<dbReference type="EMBL" id="JJQM01000126">
    <property type="protein sequence ID" value="KKH53113.1"/>
    <property type="molecule type" value="Genomic_DNA"/>
</dbReference>
<dbReference type="EMBL" id="JJOR01000174">
    <property type="protein sequence ID" value="KKF98487.1"/>
    <property type="molecule type" value="Genomic_DNA"/>
</dbReference>
<comment type="caution">
    <text evidence="4">The sequence shown here is derived from an EMBL/GenBank/DDBJ whole genome shotgun (WGS) entry which is preliminary data.</text>
</comment>
<dbReference type="Proteomes" id="UP000034547">
    <property type="component" value="Unassembled WGS sequence"/>
</dbReference>
<evidence type="ECO:0000313" key="28">
    <source>
        <dbReference type="Proteomes" id="UP000034872"/>
    </source>
</evidence>
<organism evidence="4 18">
    <name type="scientific">Methanosarcina mazei</name>
    <name type="common">Methanosarcina frisia</name>
    <dbReference type="NCBI Taxonomy" id="2209"/>
    <lineage>
        <taxon>Archaea</taxon>
        <taxon>Methanobacteriati</taxon>
        <taxon>Methanobacteriota</taxon>
        <taxon>Stenosarchaea group</taxon>
        <taxon>Methanomicrobia</taxon>
        <taxon>Methanosarcinales</taxon>
        <taxon>Methanosarcinaceae</taxon>
        <taxon>Methanosarcina</taxon>
    </lineage>
</organism>
<evidence type="ECO:0000313" key="3">
    <source>
        <dbReference type="EMBL" id="KKH39380.1"/>
    </source>
</evidence>
<evidence type="ECO:0000313" key="8">
    <source>
        <dbReference type="EMBL" id="KKH71877.1"/>
    </source>
</evidence>
<dbReference type="EMBL" id="JJQP01000201">
    <property type="protein sequence ID" value="KKH64082.1"/>
    <property type="molecule type" value="Genomic_DNA"/>
</dbReference>
<feature type="region of interest" description="Disordered" evidence="1">
    <location>
        <begin position="1"/>
        <end position="20"/>
    </location>
</feature>
<dbReference type="EMBL" id="JJRB01000041">
    <property type="protein sequence ID" value="KKI04826.1"/>
    <property type="molecule type" value="Genomic_DNA"/>
</dbReference>
<evidence type="ECO:0000313" key="27">
    <source>
        <dbReference type="Proteomes" id="UP000034842"/>
    </source>
</evidence>
<evidence type="ECO:0000313" key="6">
    <source>
        <dbReference type="EMBL" id="KKH64082.1"/>
    </source>
</evidence>